<keyword evidence="5" id="KW-0131">Cell cycle</keyword>
<evidence type="ECO:0000256" key="4">
    <source>
        <dbReference type="ARBA" id="ARBA00022786"/>
    </source>
</evidence>
<proteinExistence type="predicted"/>
<evidence type="ECO:0000313" key="9">
    <source>
        <dbReference type="Proteomes" id="UP000824998"/>
    </source>
</evidence>
<evidence type="ECO:0000313" key="8">
    <source>
        <dbReference type="EMBL" id="KAG9233604.1"/>
    </source>
</evidence>
<keyword evidence="4" id="KW-0833">Ubl conjugation pathway</keyword>
<dbReference type="InterPro" id="IPR015943">
    <property type="entry name" value="WD40/YVTN_repeat-like_dom_sf"/>
</dbReference>
<dbReference type="PANTHER" id="PTHR13260:SF0">
    <property type="entry name" value="ANAPHASE-PROMOTING COMPLEX SUBUNIT 4"/>
    <property type="match status" value="1"/>
</dbReference>
<dbReference type="GO" id="GO:0034399">
    <property type="term" value="C:nuclear periphery"/>
    <property type="evidence" value="ECO:0007669"/>
    <property type="project" value="TreeGrafter"/>
</dbReference>
<dbReference type="EMBL" id="MU251493">
    <property type="protein sequence ID" value="KAG9233604.1"/>
    <property type="molecule type" value="Genomic_DNA"/>
</dbReference>
<gene>
    <name evidence="8" type="ORF">BJ875DRAFT_38747</name>
</gene>
<dbReference type="Proteomes" id="UP000824998">
    <property type="component" value="Unassembled WGS sequence"/>
</dbReference>
<evidence type="ECO:0000256" key="2">
    <source>
        <dbReference type="ARBA" id="ARBA00022618"/>
    </source>
</evidence>
<dbReference type="Pfam" id="PF12896">
    <property type="entry name" value="ANAPC4"/>
    <property type="match status" value="1"/>
</dbReference>
<dbReference type="SUPFAM" id="SSF50978">
    <property type="entry name" value="WD40 repeat-like"/>
    <property type="match status" value="1"/>
</dbReference>
<evidence type="ECO:0000256" key="3">
    <source>
        <dbReference type="ARBA" id="ARBA00022776"/>
    </source>
</evidence>
<accession>A0A9P7YH70</accession>
<comment type="caution">
    <text evidence="8">The sequence shown here is derived from an EMBL/GenBank/DDBJ whole genome shotgun (WGS) entry which is preliminary data.</text>
</comment>
<organism evidence="8 9">
    <name type="scientific">Amylocarpus encephaloides</name>
    <dbReference type="NCBI Taxonomy" id="45428"/>
    <lineage>
        <taxon>Eukaryota</taxon>
        <taxon>Fungi</taxon>
        <taxon>Dikarya</taxon>
        <taxon>Ascomycota</taxon>
        <taxon>Pezizomycotina</taxon>
        <taxon>Leotiomycetes</taxon>
        <taxon>Helotiales</taxon>
        <taxon>Helotiales incertae sedis</taxon>
        <taxon>Amylocarpus</taxon>
    </lineage>
</organism>
<dbReference type="Gene3D" id="2.130.10.10">
    <property type="entry name" value="YVTN repeat-like/Quinoprotein amine dehydrogenase"/>
    <property type="match status" value="1"/>
</dbReference>
<dbReference type="GO" id="GO:0031145">
    <property type="term" value="P:anaphase-promoting complex-dependent catabolic process"/>
    <property type="evidence" value="ECO:0007669"/>
    <property type="project" value="InterPro"/>
</dbReference>
<dbReference type="GO" id="GO:0005680">
    <property type="term" value="C:anaphase-promoting complex"/>
    <property type="evidence" value="ECO:0007669"/>
    <property type="project" value="InterPro"/>
</dbReference>
<evidence type="ECO:0000259" key="7">
    <source>
        <dbReference type="Pfam" id="PF12896"/>
    </source>
</evidence>
<keyword evidence="9" id="KW-1185">Reference proteome</keyword>
<dbReference type="InterPro" id="IPR024977">
    <property type="entry name" value="Apc4-like_WD40_dom"/>
</dbReference>
<dbReference type="InterPro" id="IPR024790">
    <property type="entry name" value="APC4_long_dom"/>
</dbReference>
<name>A0A9P7YH70_9HELO</name>
<dbReference type="InterPro" id="IPR036322">
    <property type="entry name" value="WD40_repeat_dom_sf"/>
</dbReference>
<sequence length="790" mass="86963">MAPADALELLTLGEKALPQPVDPKLVTHCPSVDLIALGTTDQQVLIYRLNGQRVYGAAQKAERLKIESIKWKPNGQMLAVAWSDGSVHLIGSESAKIVHQFSTGEAVSGITCMGWGSNATNKSSSSTKRNASWEEVLNSSGLQDDEKFSLDLPRDLSMIDIEISLPKLSLLAAGGSSDDVFCSRSSLDALFRPFDPKDNDSVDVMVVGTKEGEVHLTVYDSFIVGSFQLPRITSGALSRLIRHSSTNHCSTHSLLLRSSDPSALYLSFLDLRFISATSEYLSLLASRSTALQNLLRYINQVQSLMTSEWKSTQELPAKFLRSVSGDLKDKHECNIVQALYHSVVTGHNFPVVKEWLVDELSERGLKRWEKAVVTGLEGIRRLVHENMVPALDRCSVILSRLSGIAKFKGPNSSVGFSSQQISLITDTVACLHLVANKILMQAMDELDLFAAFSSWLRFQIDTLASDSSTPNDEEIEKESLIDHSKVLLYIEDCMTASPLEVYFGDSTPEELELGNVLAGQDVSMFDELDEQLQKEAQGLPYKKSLPRLEVLCKTLSWQSNAVFGQIAEAEKRNVRFGNPQHVGFCGQDGLIDMRMVELTSSVVLSYVLFARNDIPSSIQVTRTTFSVENGLSSVGDVDSSVVALGDGHIKDLKVINDITLLVLWSVKESSYILSIPYDGPPDGPKHPGAYYMDYFPHLQNSPTPITKSFSNAEVINHFHRYAIPNTGPFTAERLEVRVNAGNESNSSRVVVSGKDRQHYKVLAFPTSVRKDLINDVGIESDEEMTMSGGS</sequence>
<keyword evidence="2" id="KW-0132">Cell division</keyword>
<feature type="domain" description="Anaphase-promoting complex subunit 4-like WD40" evidence="6">
    <location>
        <begin position="27"/>
        <end position="118"/>
    </location>
</feature>
<protein>
    <recommendedName>
        <fullName evidence="1">Anaphase-promoting complex subunit 4</fullName>
    </recommendedName>
</protein>
<feature type="domain" description="Anaphase-promoting complex subunit 4 long" evidence="7">
    <location>
        <begin position="269"/>
        <end position="466"/>
    </location>
</feature>
<evidence type="ECO:0000256" key="5">
    <source>
        <dbReference type="ARBA" id="ARBA00023306"/>
    </source>
</evidence>
<keyword evidence="3" id="KW-0498">Mitosis</keyword>
<dbReference type="GO" id="GO:0070979">
    <property type="term" value="P:protein K11-linked ubiquitination"/>
    <property type="evidence" value="ECO:0007669"/>
    <property type="project" value="TreeGrafter"/>
</dbReference>
<dbReference type="OrthoDB" id="2110451at2759"/>
<dbReference type="InterPro" id="IPR024789">
    <property type="entry name" value="APC4"/>
</dbReference>
<dbReference type="PANTHER" id="PTHR13260">
    <property type="entry name" value="ANAPHASE PROMOTING COMPLEX SUBUNIT 4 APC4"/>
    <property type="match status" value="1"/>
</dbReference>
<reference evidence="8" key="1">
    <citation type="journal article" date="2021" name="IMA Fungus">
        <title>Genomic characterization of three marine fungi, including Emericellopsis atlantica sp. nov. with signatures of a generalist lifestyle and marine biomass degradation.</title>
        <authorList>
            <person name="Hagestad O.C."/>
            <person name="Hou L."/>
            <person name="Andersen J.H."/>
            <person name="Hansen E.H."/>
            <person name="Altermark B."/>
            <person name="Li C."/>
            <person name="Kuhnert E."/>
            <person name="Cox R.J."/>
            <person name="Crous P.W."/>
            <person name="Spatafora J.W."/>
            <person name="Lail K."/>
            <person name="Amirebrahimi M."/>
            <person name="Lipzen A."/>
            <person name="Pangilinan J."/>
            <person name="Andreopoulos W."/>
            <person name="Hayes R.D."/>
            <person name="Ng V."/>
            <person name="Grigoriev I.V."/>
            <person name="Jackson S.A."/>
            <person name="Sutton T.D.S."/>
            <person name="Dobson A.D.W."/>
            <person name="Rama T."/>
        </authorList>
    </citation>
    <scope>NUCLEOTIDE SEQUENCE</scope>
    <source>
        <strain evidence="8">TRa018bII</strain>
    </source>
</reference>
<evidence type="ECO:0000259" key="6">
    <source>
        <dbReference type="Pfam" id="PF12894"/>
    </source>
</evidence>
<dbReference type="Pfam" id="PF12894">
    <property type="entry name" value="ANAPC4_WD40"/>
    <property type="match status" value="1"/>
</dbReference>
<evidence type="ECO:0000256" key="1">
    <source>
        <dbReference type="ARBA" id="ARBA00016067"/>
    </source>
</evidence>
<dbReference type="GO" id="GO:0051301">
    <property type="term" value="P:cell division"/>
    <property type="evidence" value="ECO:0007669"/>
    <property type="project" value="UniProtKB-KW"/>
</dbReference>
<dbReference type="AlphaFoldDB" id="A0A9P7YH70"/>